<organism evidence="1">
    <name type="scientific">marine sediment metagenome</name>
    <dbReference type="NCBI Taxonomy" id="412755"/>
    <lineage>
        <taxon>unclassified sequences</taxon>
        <taxon>metagenomes</taxon>
        <taxon>ecological metagenomes</taxon>
    </lineage>
</organism>
<comment type="caution">
    <text evidence="1">The sequence shown here is derived from an EMBL/GenBank/DDBJ whole genome shotgun (WGS) entry which is preliminary data.</text>
</comment>
<dbReference type="AlphaFoldDB" id="X1PTF1"/>
<dbReference type="EMBL" id="BARW01002700">
    <property type="protein sequence ID" value="GAI59497.1"/>
    <property type="molecule type" value="Genomic_DNA"/>
</dbReference>
<feature type="non-terminal residue" evidence="1">
    <location>
        <position position="287"/>
    </location>
</feature>
<name>X1PTF1_9ZZZZ</name>
<sequence length="287" mass="32730">MVNFKENHWALLDLQAEALVDGYKFTATTDVPCHLFCRMSKVPPRKHVLPSARRGIYLQGDIRFCFVVYEDNEQEEAGDTLSHTWLKSNWPVCETRWFYFVGTQGETPSVSETCIFRYHFWGGPPPEPERLAFARFFNVYGATTALGRLVALAQVFWADTASKINNVFLFTKNNDSYNIVVSIRHVDENDLPLLPDLDAIVINLSDGVVAGGSEAYPVYKHTIPLTVNIGAMAHYAVVARELLYPPTFWLTFRTLGWNPDYPRDEGSKNYVVRYRRSIDGGNTWYPA</sequence>
<gene>
    <name evidence="1" type="ORF">S12H4_07355</name>
</gene>
<evidence type="ECO:0000313" key="1">
    <source>
        <dbReference type="EMBL" id="GAI59497.1"/>
    </source>
</evidence>
<accession>X1PTF1</accession>
<proteinExistence type="predicted"/>
<reference evidence="1" key="1">
    <citation type="journal article" date="2014" name="Front. Microbiol.">
        <title>High frequency of phylogenetically diverse reductive dehalogenase-homologous genes in deep subseafloor sedimentary metagenomes.</title>
        <authorList>
            <person name="Kawai M."/>
            <person name="Futagami T."/>
            <person name="Toyoda A."/>
            <person name="Takaki Y."/>
            <person name="Nishi S."/>
            <person name="Hori S."/>
            <person name="Arai W."/>
            <person name="Tsubouchi T."/>
            <person name="Morono Y."/>
            <person name="Uchiyama I."/>
            <person name="Ito T."/>
            <person name="Fujiyama A."/>
            <person name="Inagaki F."/>
            <person name="Takami H."/>
        </authorList>
    </citation>
    <scope>NUCLEOTIDE SEQUENCE</scope>
    <source>
        <strain evidence="1">Expedition CK06-06</strain>
    </source>
</reference>
<protein>
    <submittedName>
        <fullName evidence="1">Uncharacterized protein</fullName>
    </submittedName>
</protein>